<feature type="region of interest" description="Disordered" evidence="8">
    <location>
        <begin position="337"/>
        <end position="460"/>
    </location>
</feature>
<comment type="subcellular location">
    <subcellularLocation>
        <location evidence="1">Membrane</location>
        <topology evidence="1">Single-pass type I membrane protein</topology>
    </subcellularLocation>
</comment>
<evidence type="ECO:0000256" key="6">
    <source>
        <dbReference type="ARBA" id="ARBA00023136"/>
    </source>
</evidence>
<feature type="compositionally biased region" description="Polar residues" evidence="8">
    <location>
        <begin position="687"/>
        <end position="696"/>
    </location>
</feature>
<feature type="region of interest" description="Disordered" evidence="8">
    <location>
        <begin position="647"/>
        <end position="708"/>
    </location>
</feature>
<dbReference type="EMBL" id="WKFB01000960">
    <property type="protein sequence ID" value="KAF6716457.1"/>
    <property type="molecule type" value="Genomic_DNA"/>
</dbReference>
<evidence type="ECO:0000256" key="9">
    <source>
        <dbReference type="SAM" id="Phobius"/>
    </source>
</evidence>
<dbReference type="GO" id="GO:0050901">
    <property type="term" value="P:leukocyte tethering or rolling"/>
    <property type="evidence" value="ECO:0007669"/>
    <property type="project" value="TreeGrafter"/>
</dbReference>
<dbReference type="AlphaFoldDB" id="A0A834BSM9"/>
<feature type="region of interest" description="Disordered" evidence="8">
    <location>
        <begin position="201"/>
        <end position="272"/>
    </location>
</feature>
<feature type="compositionally biased region" description="Basic and acidic residues" evidence="8">
    <location>
        <begin position="384"/>
        <end position="395"/>
    </location>
</feature>
<accession>A0A834BSM9</accession>
<feature type="compositionally biased region" description="Acidic residues" evidence="8">
    <location>
        <begin position="697"/>
        <end position="708"/>
    </location>
</feature>
<keyword evidence="5 9" id="KW-1133">Transmembrane helix</keyword>
<feature type="compositionally biased region" description="Basic and acidic residues" evidence="8">
    <location>
        <begin position="245"/>
        <end position="264"/>
    </location>
</feature>
<dbReference type="InterPro" id="IPR013836">
    <property type="entry name" value="CD34/Podocalyxin"/>
</dbReference>
<keyword evidence="7" id="KW-0325">Glycoprotein</keyword>
<organism evidence="10 11">
    <name type="scientific">Oryzias melastigma</name>
    <name type="common">Marine medaka</name>
    <dbReference type="NCBI Taxonomy" id="30732"/>
    <lineage>
        <taxon>Eukaryota</taxon>
        <taxon>Metazoa</taxon>
        <taxon>Chordata</taxon>
        <taxon>Craniata</taxon>
        <taxon>Vertebrata</taxon>
        <taxon>Euteleostomi</taxon>
        <taxon>Actinopterygii</taxon>
        <taxon>Neopterygii</taxon>
        <taxon>Teleostei</taxon>
        <taxon>Neoteleostei</taxon>
        <taxon>Acanthomorphata</taxon>
        <taxon>Ovalentaria</taxon>
        <taxon>Atherinomorphae</taxon>
        <taxon>Beloniformes</taxon>
        <taxon>Adrianichthyidae</taxon>
        <taxon>Oryziinae</taxon>
        <taxon>Oryzias</taxon>
    </lineage>
</organism>
<feature type="compositionally biased region" description="Basic and acidic residues" evidence="8">
    <location>
        <begin position="431"/>
        <end position="450"/>
    </location>
</feature>
<reference evidence="10" key="1">
    <citation type="journal article" name="BMC Genomics">
        <title>Long-read sequencing and de novo genome assembly of marine medaka (Oryzias melastigma).</title>
        <authorList>
            <person name="Liang P."/>
            <person name="Saqib H.S.A."/>
            <person name="Ni X."/>
            <person name="Shen Y."/>
        </authorList>
    </citation>
    <scope>NUCLEOTIDE SEQUENCE</scope>
    <source>
        <strain evidence="10">Bigg-433</strain>
    </source>
</reference>
<dbReference type="Proteomes" id="UP000646548">
    <property type="component" value="Unassembled WGS sequence"/>
</dbReference>
<dbReference type="PANTHER" id="PTHR15594:SF1">
    <property type="entry name" value="PODOCALYXIN-LIKE PROTEIN 2"/>
    <property type="match status" value="1"/>
</dbReference>
<evidence type="ECO:0000256" key="2">
    <source>
        <dbReference type="ARBA" id="ARBA00022692"/>
    </source>
</evidence>
<evidence type="ECO:0000256" key="4">
    <source>
        <dbReference type="ARBA" id="ARBA00022889"/>
    </source>
</evidence>
<evidence type="ECO:0000256" key="3">
    <source>
        <dbReference type="ARBA" id="ARBA00022729"/>
    </source>
</evidence>
<dbReference type="Pfam" id="PF06365">
    <property type="entry name" value="CD34_antigen"/>
    <property type="match status" value="1"/>
</dbReference>
<dbReference type="InterPro" id="IPR042397">
    <property type="entry name" value="PODXL2"/>
</dbReference>
<sequence>MDRALWRHLADAAGPADRPCLRIAAARCSSRTDAARPLSHRLRDRTSEPNRTAHRSFGGILAAAAAAMAGLPLVSVAVLLCCWGALSLDLSQPVGPPSLLSTLLFRRESPKEPHFIQESVRSKRHAVAELVRAQPHLVHDMGWPEIYQAAPSPPMELASSSQLNTAPSAPLDVVRTGVDGSLDKEEDMERMVHLAVPRQTDDVLGHPESGEVELPGRLRTVDVSNEASGFNGMDTEDRGEEGGEDQERRGELEWEKDRERKEEEVLNQENQTVDRTNEDIPDVAHSTTDPHMRIDFATALHPSKEPGNSFPAADQDSGLQELQASPLLKLRSDGGELKEEEIQSSGFEAVQPAVPSASADVSGRVTGTSTTERETDFDLLGSYTREEMEGKEERGTVNTHHHPTEPEAAVNPSREPLQPGVEGDGELSPKYQHEEVGRDSQRNKEMEETRIPSASDSPSITDRRELELLLDPEEPQQVVCLNWNELAGRGYVILNMTDNMNCEDFRAHQGVQLLKIIERFFSQKMKSPEGSWVLYLSKPTHHQHQLLMNVASGHGVIGSQEVLDMLGQIRKSLNEVGIQNYSAANTCQSRRSQSRSDYGKLFVVLVIIGSVCLVIITSGMIYICWQRRLPAAKTVFRAEELHHVENGYHDNPTLDVTNDSEAEMQEKKPSTNGLAGGGDGGGEDSSHWQVFINQAVTEEDEGEQDTHL</sequence>
<gene>
    <name evidence="10" type="ORF">FQA47_008608</name>
</gene>
<keyword evidence="4" id="KW-0130">Cell adhesion</keyword>
<feature type="transmembrane region" description="Helical" evidence="9">
    <location>
        <begin position="60"/>
        <end position="86"/>
    </location>
</feature>
<dbReference type="PANTHER" id="PTHR15594">
    <property type="entry name" value="PODOCALYXIN-LIKE PROTEIN 2"/>
    <property type="match status" value="1"/>
</dbReference>
<evidence type="ECO:0000313" key="11">
    <source>
        <dbReference type="Proteomes" id="UP000646548"/>
    </source>
</evidence>
<feature type="transmembrane region" description="Helical" evidence="9">
    <location>
        <begin position="601"/>
        <end position="625"/>
    </location>
</feature>
<protein>
    <submittedName>
        <fullName evidence="10">Podocalyxin-like protein 2</fullName>
    </submittedName>
</protein>
<proteinExistence type="predicted"/>
<keyword evidence="2 9" id="KW-0812">Transmembrane</keyword>
<evidence type="ECO:0000256" key="1">
    <source>
        <dbReference type="ARBA" id="ARBA00004479"/>
    </source>
</evidence>
<dbReference type="GO" id="GO:0005886">
    <property type="term" value="C:plasma membrane"/>
    <property type="evidence" value="ECO:0007669"/>
    <property type="project" value="UniProtKB-ARBA"/>
</dbReference>
<evidence type="ECO:0000313" key="10">
    <source>
        <dbReference type="EMBL" id="KAF6716457.1"/>
    </source>
</evidence>
<evidence type="ECO:0000256" key="8">
    <source>
        <dbReference type="SAM" id="MobiDB-lite"/>
    </source>
</evidence>
<evidence type="ECO:0000256" key="5">
    <source>
        <dbReference type="ARBA" id="ARBA00022989"/>
    </source>
</evidence>
<comment type="caution">
    <text evidence="10">The sequence shown here is derived from an EMBL/GenBank/DDBJ whole genome shotgun (WGS) entry which is preliminary data.</text>
</comment>
<keyword evidence="6 9" id="KW-0472">Membrane</keyword>
<name>A0A834BSM9_ORYME</name>
<feature type="compositionally biased region" description="Basic and acidic residues" evidence="8">
    <location>
        <begin position="201"/>
        <end position="220"/>
    </location>
</feature>
<evidence type="ECO:0000256" key="7">
    <source>
        <dbReference type="ARBA" id="ARBA00023180"/>
    </source>
</evidence>
<keyword evidence="3" id="KW-0732">Signal</keyword>